<dbReference type="PANTHER" id="PTHR13421:SF16">
    <property type="entry name" value="SNRNA-ACTIVATING PROTEIN COMPLEX SUBUNIT 3"/>
    <property type="match status" value="1"/>
</dbReference>
<feature type="compositionally biased region" description="Basic and acidic residues" evidence="7">
    <location>
        <begin position="126"/>
        <end position="139"/>
    </location>
</feature>
<proteinExistence type="inferred from homology"/>
<keyword evidence="6" id="KW-0539">Nucleus</keyword>
<dbReference type="AlphaFoldDB" id="A0A2T0AEX6"/>
<comment type="subcellular location">
    <subcellularLocation>
        <location evidence="1">Nucleus</location>
    </subcellularLocation>
</comment>
<feature type="region of interest" description="Disordered" evidence="7">
    <location>
        <begin position="116"/>
        <end position="160"/>
    </location>
</feature>
<dbReference type="GO" id="GO:0042796">
    <property type="term" value="P:snRNA transcription by RNA polymerase III"/>
    <property type="evidence" value="ECO:0007669"/>
    <property type="project" value="TreeGrafter"/>
</dbReference>
<keyword evidence="4" id="KW-0238">DNA-binding</keyword>
<keyword evidence="3" id="KW-0805">Transcription regulation</keyword>
<name>A0A2T0AEX6_RHOTO</name>
<comment type="caution">
    <text evidence="8">The sequence shown here is derived from an EMBL/GenBank/DDBJ whole genome shotgun (WGS) entry which is preliminary data.</text>
</comment>
<feature type="compositionally biased region" description="Acidic residues" evidence="7">
    <location>
        <begin position="276"/>
        <end position="286"/>
    </location>
</feature>
<dbReference type="EMBL" id="LCTV02000002">
    <property type="protein sequence ID" value="PRQ76542.1"/>
    <property type="molecule type" value="Genomic_DNA"/>
</dbReference>
<keyword evidence="5" id="KW-0804">Transcription</keyword>
<dbReference type="InterPro" id="IPR022042">
    <property type="entry name" value="snRNA-activating_su3"/>
</dbReference>
<evidence type="ECO:0000256" key="6">
    <source>
        <dbReference type="ARBA" id="ARBA00023242"/>
    </source>
</evidence>
<feature type="region of interest" description="Disordered" evidence="7">
    <location>
        <begin position="267"/>
        <end position="343"/>
    </location>
</feature>
<feature type="region of interest" description="Disordered" evidence="7">
    <location>
        <begin position="1"/>
        <end position="25"/>
    </location>
</feature>
<accession>A0A2T0AEX6</accession>
<reference evidence="8 9" key="1">
    <citation type="journal article" date="2018" name="Elife">
        <title>Functional genomics of lipid metabolism in the oleaginous yeast Rhodosporidium toruloides.</title>
        <authorList>
            <person name="Coradetti S.T."/>
            <person name="Pinel D."/>
            <person name="Geiselman G."/>
            <person name="Ito M."/>
            <person name="Mondo S."/>
            <person name="Reilly M.C."/>
            <person name="Cheng Y.F."/>
            <person name="Bauer S."/>
            <person name="Grigoriev I."/>
            <person name="Gladden J.M."/>
            <person name="Simmons B.A."/>
            <person name="Brem R."/>
            <person name="Arkin A.P."/>
            <person name="Skerker J.M."/>
        </authorList>
    </citation>
    <scope>NUCLEOTIDE SEQUENCE [LARGE SCALE GENOMIC DNA]</scope>
    <source>
        <strain evidence="8 9">NBRC 0880</strain>
    </source>
</reference>
<dbReference type="GO" id="GO:0019185">
    <property type="term" value="C:snRNA-activating protein complex"/>
    <property type="evidence" value="ECO:0007669"/>
    <property type="project" value="TreeGrafter"/>
</dbReference>
<dbReference type="GO" id="GO:0001006">
    <property type="term" value="F:RNA polymerase III type 3 promoter sequence-specific DNA binding"/>
    <property type="evidence" value="ECO:0007669"/>
    <property type="project" value="TreeGrafter"/>
</dbReference>
<evidence type="ECO:0000313" key="9">
    <source>
        <dbReference type="Proteomes" id="UP000239560"/>
    </source>
</evidence>
<evidence type="ECO:0000256" key="4">
    <source>
        <dbReference type="ARBA" id="ARBA00023125"/>
    </source>
</evidence>
<protein>
    <submittedName>
        <fullName evidence="8">RNA binding protein</fullName>
    </submittedName>
</protein>
<dbReference type="PANTHER" id="PTHR13421">
    <property type="entry name" value="SNRNA-ACTIVATING PROTEIN COMPLEX SUBUNIT 3"/>
    <property type="match status" value="1"/>
</dbReference>
<dbReference type="GO" id="GO:0042795">
    <property type="term" value="P:snRNA transcription by RNA polymerase II"/>
    <property type="evidence" value="ECO:0007669"/>
    <property type="project" value="TreeGrafter"/>
</dbReference>
<dbReference type="GO" id="GO:0000978">
    <property type="term" value="F:RNA polymerase II cis-regulatory region sequence-specific DNA binding"/>
    <property type="evidence" value="ECO:0007669"/>
    <property type="project" value="TreeGrafter"/>
</dbReference>
<dbReference type="GO" id="GO:0003681">
    <property type="term" value="F:bent DNA binding"/>
    <property type="evidence" value="ECO:0007669"/>
    <property type="project" value="TreeGrafter"/>
</dbReference>
<feature type="compositionally biased region" description="Acidic residues" evidence="7">
    <location>
        <begin position="296"/>
        <end position="308"/>
    </location>
</feature>
<gene>
    <name evidence="8" type="ORF">AAT19DRAFT_11960</name>
</gene>
<organism evidence="8 9">
    <name type="scientific">Rhodotorula toruloides</name>
    <name type="common">Yeast</name>
    <name type="synonym">Rhodosporidium toruloides</name>
    <dbReference type="NCBI Taxonomy" id="5286"/>
    <lineage>
        <taxon>Eukaryota</taxon>
        <taxon>Fungi</taxon>
        <taxon>Dikarya</taxon>
        <taxon>Basidiomycota</taxon>
        <taxon>Pucciniomycotina</taxon>
        <taxon>Microbotryomycetes</taxon>
        <taxon>Sporidiobolales</taxon>
        <taxon>Sporidiobolaceae</taxon>
        <taxon>Rhodotorula</taxon>
    </lineage>
</organism>
<comment type="similarity">
    <text evidence="2">Belongs to the SNAPC3/SRD2 family.</text>
</comment>
<dbReference type="GO" id="GO:0005634">
    <property type="term" value="C:nucleus"/>
    <property type="evidence" value="ECO:0007669"/>
    <property type="project" value="UniProtKB-SubCell"/>
</dbReference>
<feature type="region of interest" description="Disordered" evidence="7">
    <location>
        <begin position="549"/>
        <end position="568"/>
    </location>
</feature>
<sequence length="590" mass="65591">MPRPVRGASRLSPTPGAVAAAPSNLPSKNIRYYNEPLGPPSDVLDPAAFAKRVEDALALAQSKVEEIKQGWSELGVEVEEVLKDRCSVDDLRAENDEIRNNSLIRPDLQHWVEDRWLPPNRPRPPRPHERRAQAAKEAAKPVQEVEPQGDAEPEPEPFKLPGQAALDKAFEEAEQSGLNLLKRPDVSHYLRKTKMPDFNSLILLRPSEIDVPPPARTDPLANLVYTITFHSIPRIVHKTPYSVQRQTLVCLGSNTLSHIRSNLMIGGDNIPVEQTSEPDDEEEQEAEKEVEKEDKESEDEEEAEEQSEAIEVYDRPQQRLAGNFGGESGEEEVEERPTEWKNERRVTGAAFVAEGRIYADDAPGASDYADILLKGIAAIDKRAADEPAPEVNDLPNPHADHAAEVAAAIQAASQVPPLVARSGAKLDYVRGPPLREAKLGEMPLRIGQPYLFVHQGNSEHIWTVDDVRYLHPSDPSPFPPEDDAAHVSTHRLVYPVTTHLSRQIGQSRCIVCDREAIELAVLNGELLGESPALICRSCFETVHPPKRKECEGDAKGKGKRRKVDVGTERVKDKDREFMEGVQVVPLLIER</sequence>
<dbReference type="Proteomes" id="UP000239560">
    <property type="component" value="Unassembled WGS sequence"/>
</dbReference>
<dbReference type="GO" id="GO:0001046">
    <property type="term" value="F:core promoter sequence-specific DNA binding"/>
    <property type="evidence" value="ECO:0007669"/>
    <property type="project" value="TreeGrafter"/>
</dbReference>
<evidence type="ECO:0000256" key="7">
    <source>
        <dbReference type="SAM" id="MobiDB-lite"/>
    </source>
</evidence>
<dbReference type="Pfam" id="PF12251">
    <property type="entry name" value="SNAPC3"/>
    <property type="match status" value="1"/>
</dbReference>
<evidence type="ECO:0000256" key="1">
    <source>
        <dbReference type="ARBA" id="ARBA00004123"/>
    </source>
</evidence>
<evidence type="ECO:0000256" key="5">
    <source>
        <dbReference type="ARBA" id="ARBA00023163"/>
    </source>
</evidence>
<evidence type="ECO:0000256" key="3">
    <source>
        <dbReference type="ARBA" id="ARBA00023015"/>
    </source>
</evidence>
<evidence type="ECO:0000256" key="2">
    <source>
        <dbReference type="ARBA" id="ARBA00010410"/>
    </source>
</evidence>
<evidence type="ECO:0000313" key="8">
    <source>
        <dbReference type="EMBL" id="PRQ76542.1"/>
    </source>
</evidence>
<dbReference type="OrthoDB" id="3437960at2759"/>